<comment type="function">
    <text evidence="2">Catalyzes the epimerization of the C3' and C5'positions of dTDP-6-deoxy-D-xylo-4-hexulose, forming dTDP-6-deoxy-L-lyxo-4-hexulose.</text>
</comment>
<dbReference type="GO" id="GO:0005829">
    <property type="term" value="C:cytosol"/>
    <property type="evidence" value="ECO:0007669"/>
    <property type="project" value="TreeGrafter"/>
</dbReference>
<dbReference type="CDD" id="cd00438">
    <property type="entry name" value="cupin_RmlC"/>
    <property type="match status" value="1"/>
</dbReference>
<dbReference type="AlphaFoldDB" id="A0A235ELL6"/>
<dbReference type="InterPro" id="IPR011051">
    <property type="entry name" value="RmlC_Cupin_sf"/>
</dbReference>
<name>A0A235ELL6_9BURK</name>
<reference evidence="10 11" key="1">
    <citation type="submission" date="2017-07" db="EMBL/GenBank/DDBJ databases">
        <title>Acidovorax KNDSW TSA 6 genome sequence and assembly.</title>
        <authorList>
            <person name="Mayilraj S."/>
        </authorList>
    </citation>
    <scope>NUCLEOTIDE SEQUENCE [LARGE SCALE GENOMIC DNA]</scope>
    <source>
        <strain evidence="10 11">KNDSW-TSA6</strain>
    </source>
</reference>
<evidence type="ECO:0000256" key="8">
    <source>
        <dbReference type="PIRSR" id="PIRSR600888-1"/>
    </source>
</evidence>
<evidence type="ECO:0000256" key="7">
    <source>
        <dbReference type="ARBA" id="ARBA00033311"/>
    </source>
</evidence>
<dbReference type="Pfam" id="PF00908">
    <property type="entry name" value="dTDP_sugar_isom"/>
    <property type="match status" value="1"/>
</dbReference>
<evidence type="ECO:0000256" key="5">
    <source>
        <dbReference type="ARBA" id="ARBA00029758"/>
    </source>
</evidence>
<dbReference type="PANTHER" id="PTHR21047">
    <property type="entry name" value="DTDP-6-DEOXY-D-GLUCOSE-3,5 EPIMERASE"/>
    <property type="match status" value="1"/>
</dbReference>
<proteinExistence type="predicted"/>
<protein>
    <recommendedName>
        <fullName evidence="4">dTDP-4-dehydrorhamnose 3,5-epimerase</fullName>
        <ecNumber evidence="3">5.1.3.13</ecNumber>
    </recommendedName>
    <alternativeName>
        <fullName evidence="6">Thymidine diphospho-4-keto-rhamnose 3,5-epimerase</fullName>
    </alternativeName>
    <alternativeName>
        <fullName evidence="5">dTDP-4-keto-6-deoxyglucose 3,5-epimerase</fullName>
    </alternativeName>
    <alternativeName>
        <fullName evidence="7">dTDP-6-deoxy-D-xylo-4-hexulose 3,5-epimerase</fullName>
    </alternativeName>
</protein>
<dbReference type="OrthoDB" id="9800680at2"/>
<gene>
    <name evidence="10" type="ORF">CBY09_14140</name>
</gene>
<comment type="caution">
    <text evidence="10">The sequence shown here is derived from an EMBL/GenBank/DDBJ whole genome shotgun (WGS) entry which is preliminary data.</text>
</comment>
<dbReference type="InterPro" id="IPR000888">
    <property type="entry name" value="RmlC-like"/>
</dbReference>
<feature type="site" description="Participates in a stacking interaction with the thymidine ring of dTDP-4-oxo-6-deoxyglucose" evidence="9">
    <location>
        <position position="141"/>
    </location>
</feature>
<organism evidence="10 11">
    <name type="scientific">Acidovorax kalamii</name>
    <dbReference type="NCBI Taxonomy" id="2004485"/>
    <lineage>
        <taxon>Bacteria</taxon>
        <taxon>Pseudomonadati</taxon>
        <taxon>Pseudomonadota</taxon>
        <taxon>Betaproteobacteria</taxon>
        <taxon>Burkholderiales</taxon>
        <taxon>Comamonadaceae</taxon>
        <taxon>Acidovorax</taxon>
    </lineage>
</organism>
<dbReference type="GO" id="GO:0000271">
    <property type="term" value="P:polysaccharide biosynthetic process"/>
    <property type="evidence" value="ECO:0007669"/>
    <property type="project" value="TreeGrafter"/>
</dbReference>
<dbReference type="GO" id="GO:0019305">
    <property type="term" value="P:dTDP-rhamnose biosynthetic process"/>
    <property type="evidence" value="ECO:0007669"/>
    <property type="project" value="TreeGrafter"/>
</dbReference>
<evidence type="ECO:0000256" key="9">
    <source>
        <dbReference type="PIRSR" id="PIRSR600888-3"/>
    </source>
</evidence>
<evidence type="ECO:0000313" key="10">
    <source>
        <dbReference type="EMBL" id="OYD49365.1"/>
    </source>
</evidence>
<dbReference type="Proteomes" id="UP000215441">
    <property type="component" value="Unassembled WGS sequence"/>
</dbReference>
<dbReference type="InterPro" id="IPR014710">
    <property type="entry name" value="RmlC-like_jellyroll"/>
</dbReference>
<evidence type="ECO:0000313" key="11">
    <source>
        <dbReference type="Proteomes" id="UP000215441"/>
    </source>
</evidence>
<dbReference type="EMBL" id="NOIG01000009">
    <property type="protein sequence ID" value="OYD49365.1"/>
    <property type="molecule type" value="Genomic_DNA"/>
</dbReference>
<feature type="active site" description="Proton acceptor" evidence="8">
    <location>
        <position position="65"/>
    </location>
</feature>
<evidence type="ECO:0000256" key="1">
    <source>
        <dbReference type="ARBA" id="ARBA00001298"/>
    </source>
</evidence>
<sequence>MSRLALAPLPLAGLFRVQRQPLVDERGFFSRLFCADELAGAGWTGPIAQINQSYTALTGTVRGMHYQKPPHAEMKLVSCLRGEVWDVAVDLRQGSPTFLHWHAEHLSADNGSALLIPPGFAHGFQALTDHAELLYCHSAAYAPAAEAGLHPADQRLAIAWPLPVGQMSPRDAGQPWMTEEFEGVRL</sequence>
<dbReference type="RefSeq" id="WP_094290262.1">
    <property type="nucleotide sequence ID" value="NZ_NOIG01000009.1"/>
</dbReference>
<dbReference type="PANTHER" id="PTHR21047:SF2">
    <property type="entry name" value="THYMIDINE DIPHOSPHO-4-KETO-RHAMNOSE 3,5-EPIMERASE"/>
    <property type="match status" value="1"/>
</dbReference>
<evidence type="ECO:0000256" key="6">
    <source>
        <dbReference type="ARBA" id="ARBA00031424"/>
    </source>
</evidence>
<evidence type="ECO:0000256" key="3">
    <source>
        <dbReference type="ARBA" id="ARBA00012098"/>
    </source>
</evidence>
<accession>A0A235ELL6</accession>
<evidence type="ECO:0000256" key="2">
    <source>
        <dbReference type="ARBA" id="ARBA00001997"/>
    </source>
</evidence>
<dbReference type="EC" id="5.1.3.13" evidence="3"/>
<feature type="active site" description="Proton donor" evidence="8">
    <location>
        <position position="135"/>
    </location>
</feature>
<keyword evidence="11" id="KW-1185">Reference proteome</keyword>
<dbReference type="SUPFAM" id="SSF51182">
    <property type="entry name" value="RmlC-like cupins"/>
    <property type="match status" value="1"/>
</dbReference>
<evidence type="ECO:0000256" key="4">
    <source>
        <dbReference type="ARBA" id="ARBA00019595"/>
    </source>
</evidence>
<dbReference type="Gene3D" id="2.60.120.10">
    <property type="entry name" value="Jelly Rolls"/>
    <property type="match status" value="1"/>
</dbReference>
<dbReference type="GO" id="GO:0008830">
    <property type="term" value="F:dTDP-4-dehydrorhamnose 3,5-epimerase activity"/>
    <property type="evidence" value="ECO:0007669"/>
    <property type="project" value="UniProtKB-EC"/>
</dbReference>
<comment type="catalytic activity">
    <reaction evidence="1">
        <text>dTDP-4-dehydro-6-deoxy-alpha-D-glucose = dTDP-4-dehydro-beta-L-rhamnose</text>
        <dbReference type="Rhea" id="RHEA:16969"/>
        <dbReference type="ChEBI" id="CHEBI:57649"/>
        <dbReference type="ChEBI" id="CHEBI:62830"/>
        <dbReference type="EC" id="5.1.3.13"/>
    </reaction>
</comment>